<dbReference type="Proteomes" id="UP000813385">
    <property type="component" value="Unassembled WGS sequence"/>
</dbReference>
<dbReference type="AlphaFoldDB" id="A0A8K0TQS6"/>
<dbReference type="OrthoDB" id="2687876at2759"/>
<sequence length="349" mass="39078">MSLSLISSPWSTDRRSRTAFDVPPADAATIVKVISFPRGDLRQAVISFPRKHHDVVRPSLKDPFPTEPTADLGALTALPLELLGQILLHHLDLRSVITFRDINRRARHVTDSLHEYQALTTHGLDFICALLRTGLASHRKVTLAAVHTLLCSKSCSICGHFGGFVSLACWTRCCFTCLQFAPELFVQTLADETLRRKLKPRQIDRLIIMRTLPGKYSTWGTHQTGGIHLVARLRPKSRGAHHPWHDPVSFGPHYQHTVACALPYLDTKSGEVEAGIACAGCQLALSKDLEAGTFSQRSNDVAERMYTKEGFLEHFRWCRYGQDLWESSGDGQFQPPEMPLVAKMCALYR</sequence>
<evidence type="ECO:0008006" key="3">
    <source>
        <dbReference type="Google" id="ProtNLM"/>
    </source>
</evidence>
<keyword evidence="2" id="KW-1185">Reference proteome</keyword>
<comment type="caution">
    <text evidence="1">The sequence shown here is derived from an EMBL/GenBank/DDBJ whole genome shotgun (WGS) entry which is preliminary data.</text>
</comment>
<name>A0A8K0TQS6_9PEZI</name>
<gene>
    <name evidence="1" type="ORF">B0T11DRAFT_269389</name>
</gene>
<organism evidence="1 2">
    <name type="scientific">Plectosphaerella cucumerina</name>
    <dbReference type="NCBI Taxonomy" id="40658"/>
    <lineage>
        <taxon>Eukaryota</taxon>
        <taxon>Fungi</taxon>
        <taxon>Dikarya</taxon>
        <taxon>Ascomycota</taxon>
        <taxon>Pezizomycotina</taxon>
        <taxon>Sordariomycetes</taxon>
        <taxon>Hypocreomycetidae</taxon>
        <taxon>Glomerellales</taxon>
        <taxon>Plectosphaerellaceae</taxon>
        <taxon>Plectosphaerella</taxon>
    </lineage>
</organism>
<accession>A0A8K0TQS6</accession>
<dbReference type="EMBL" id="JAGPXD010000001">
    <property type="protein sequence ID" value="KAH7374925.1"/>
    <property type="molecule type" value="Genomic_DNA"/>
</dbReference>
<proteinExistence type="predicted"/>
<evidence type="ECO:0000313" key="1">
    <source>
        <dbReference type="EMBL" id="KAH7374925.1"/>
    </source>
</evidence>
<evidence type="ECO:0000313" key="2">
    <source>
        <dbReference type="Proteomes" id="UP000813385"/>
    </source>
</evidence>
<reference evidence="1" key="1">
    <citation type="journal article" date="2021" name="Nat. Commun.">
        <title>Genetic determinants of endophytism in the Arabidopsis root mycobiome.</title>
        <authorList>
            <person name="Mesny F."/>
            <person name="Miyauchi S."/>
            <person name="Thiergart T."/>
            <person name="Pickel B."/>
            <person name="Atanasova L."/>
            <person name="Karlsson M."/>
            <person name="Huettel B."/>
            <person name="Barry K.W."/>
            <person name="Haridas S."/>
            <person name="Chen C."/>
            <person name="Bauer D."/>
            <person name="Andreopoulos W."/>
            <person name="Pangilinan J."/>
            <person name="LaButti K."/>
            <person name="Riley R."/>
            <person name="Lipzen A."/>
            <person name="Clum A."/>
            <person name="Drula E."/>
            <person name="Henrissat B."/>
            <person name="Kohler A."/>
            <person name="Grigoriev I.V."/>
            <person name="Martin F.M."/>
            <person name="Hacquard S."/>
        </authorList>
    </citation>
    <scope>NUCLEOTIDE SEQUENCE</scope>
    <source>
        <strain evidence="1">MPI-CAGE-AT-0016</strain>
    </source>
</reference>
<protein>
    <recommendedName>
        <fullName evidence="3">F-box domain-containing protein</fullName>
    </recommendedName>
</protein>